<dbReference type="EMBL" id="JAGYPN010000002">
    <property type="protein sequence ID" value="MBS4223240.1"/>
    <property type="molecule type" value="Genomic_DNA"/>
</dbReference>
<keyword evidence="1" id="KW-0472">Membrane</keyword>
<name>A0A942UKS1_9BACI</name>
<feature type="transmembrane region" description="Helical" evidence="1">
    <location>
        <begin position="140"/>
        <end position="161"/>
    </location>
</feature>
<sequence length="437" mass="50896">MLKLRSVMAVLLQGCFEYLLLFPFIMIIGILLAGSRMWLWLASILVLFFLGVLFKTVLPNQKWWVYAGFSVVVGVITGLLFDQHLFSLITLAFIHPIFIYRGMMYTSRPWNSLIPITFMWFGGFGIYFVSYFVYRFVEKFSPYLTLISICGALTVVIILFISNSEHLKASTLSKQKKPFISRTIKKQNRVYLALTIAVIALITNGQMIRDLLWSGFKGFIQLILGMFSGGDVGPEVDEIPPPASMDLGLPVDKKKSAFAEFLDLIMTYFGYILFVLVVVAILLLLIRKIRLWVKQLVRALISFLQQMVSRTSERDDSFQYIDEKESIFDWKEWKKEQQDKAKGFVQKIFKREPRWESLSNQQKVRFVYRTFLSRQLKNMHYKSALTPRETVDELKSSIHSDESQLEKLLDAYERTRYGEQDVEDHKIKDIYSLVKEK</sequence>
<feature type="transmembrane region" description="Helical" evidence="1">
    <location>
        <begin position="38"/>
        <end position="58"/>
    </location>
</feature>
<keyword evidence="1" id="KW-1133">Transmembrane helix</keyword>
<keyword evidence="1" id="KW-0812">Transmembrane</keyword>
<proteinExistence type="predicted"/>
<feature type="transmembrane region" description="Helical" evidence="1">
    <location>
        <begin position="190"/>
        <end position="208"/>
    </location>
</feature>
<comment type="caution">
    <text evidence="2">The sequence shown here is derived from an EMBL/GenBank/DDBJ whole genome shotgun (WGS) entry which is preliminary data.</text>
</comment>
<dbReference type="RefSeq" id="WP_213098271.1">
    <property type="nucleotide sequence ID" value="NZ_JAGYPH010000002.1"/>
</dbReference>
<organism evidence="2 3">
    <name type="scientific">Lederbergia citrea</name>
    <dbReference type="NCBI Taxonomy" id="2833581"/>
    <lineage>
        <taxon>Bacteria</taxon>
        <taxon>Bacillati</taxon>
        <taxon>Bacillota</taxon>
        <taxon>Bacilli</taxon>
        <taxon>Bacillales</taxon>
        <taxon>Bacillaceae</taxon>
        <taxon>Lederbergia</taxon>
    </lineage>
</organism>
<dbReference type="Proteomes" id="UP000676456">
    <property type="component" value="Unassembled WGS sequence"/>
</dbReference>
<evidence type="ECO:0000256" key="1">
    <source>
        <dbReference type="SAM" id="Phobius"/>
    </source>
</evidence>
<feature type="transmembrane region" description="Helical" evidence="1">
    <location>
        <begin position="87"/>
        <end position="106"/>
    </location>
</feature>
<accession>A0A942UKS1</accession>
<keyword evidence="3" id="KW-1185">Reference proteome</keyword>
<feature type="transmembrane region" description="Helical" evidence="1">
    <location>
        <begin position="7"/>
        <end position="32"/>
    </location>
</feature>
<feature type="transmembrane region" description="Helical" evidence="1">
    <location>
        <begin position="113"/>
        <end position="134"/>
    </location>
</feature>
<gene>
    <name evidence="2" type="ORF">KHA91_10840</name>
</gene>
<evidence type="ECO:0008006" key="4">
    <source>
        <dbReference type="Google" id="ProtNLM"/>
    </source>
</evidence>
<protein>
    <recommendedName>
        <fullName evidence="4">DUF4129 domain-containing protein</fullName>
    </recommendedName>
</protein>
<evidence type="ECO:0000313" key="3">
    <source>
        <dbReference type="Proteomes" id="UP000676456"/>
    </source>
</evidence>
<feature type="transmembrane region" description="Helical" evidence="1">
    <location>
        <begin position="265"/>
        <end position="286"/>
    </location>
</feature>
<feature type="transmembrane region" description="Helical" evidence="1">
    <location>
        <begin position="63"/>
        <end position="81"/>
    </location>
</feature>
<evidence type="ECO:0000313" key="2">
    <source>
        <dbReference type="EMBL" id="MBS4223240.1"/>
    </source>
</evidence>
<reference evidence="2 3" key="1">
    <citation type="submission" date="2021-05" db="EMBL/GenBank/DDBJ databases">
        <title>Novel Bacillus species.</title>
        <authorList>
            <person name="Liu G."/>
        </authorList>
    </citation>
    <scope>NUCLEOTIDE SEQUENCE [LARGE SCALE GENOMIC DNA]</scope>
    <source>
        <strain evidence="2 3">FJAT-49682</strain>
    </source>
</reference>
<dbReference type="AlphaFoldDB" id="A0A942UKS1"/>